<evidence type="ECO:0000256" key="1">
    <source>
        <dbReference type="ARBA" id="ARBA00000085"/>
    </source>
</evidence>
<dbReference type="SUPFAM" id="SSF52172">
    <property type="entry name" value="CheY-like"/>
    <property type="match status" value="1"/>
</dbReference>
<dbReference type="RefSeq" id="WP_109939166.1">
    <property type="nucleotide sequence ID" value="NZ_CP176366.1"/>
</dbReference>
<dbReference type="Pfam" id="PF08448">
    <property type="entry name" value="PAS_4"/>
    <property type="match status" value="3"/>
</dbReference>
<evidence type="ECO:0000259" key="9">
    <source>
        <dbReference type="PROSITE" id="PS50112"/>
    </source>
</evidence>
<dbReference type="InterPro" id="IPR013656">
    <property type="entry name" value="PAS_4"/>
</dbReference>
<keyword evidence="3 6" id="KW-0597">Phosphoprotein</keyword>
<dbReference type="Gene3D" id="3.40.50.2300">
    <property type="match status" value="1"/>
</dbReference>
<dbReference type="Pfam" id="PF13426">
    <property type="entry name" value="PAS_9"/>
    <property type="match status" value="2"/>
</dbReference>
<feature type="domain" description="PAC" evidence="10">
    <location>
        <begin position="1270"/>
        <end position="1323"/>
    </location>
</feature>
<dbReference type="GO" id="GO:0006355">
    <property type="term" value="P:regulation of DNA-templated transcription"/>
    <property type="evidence" value="ECO:0007669"/>
    <property type="project" value="InterPro"/>
</dbReference>
<dbReference type="InterPro" id="IPR011006">
    <property type="entry name" value="CheY-like_superfamily"/>
</dbReference>
<dbReference type="GeneID" id="97610309"/>
<dbReference type="InterPro" id="IPR001789">
    <property type="entry name" value="Sig_transdc_resp-reg_receiver"/>
</dbReference>
<reference evidence="11 12" key="1">
    <citation type="submission" date="2018-05" db="EMBL/GenBank/DDBJ databases">
        <title>Draft genome of Methanospirillum stamsii Pt1.</title>
        <authorList>
            <person name="Dueholm M.S."/>
            <person name="Nielsen P.H."/>
            <person name="Bakmann L.F."/>
            <person name="Otzen D.E."/>
        </authorList>
    </citation>
    <scope>NUCLEOTIDE SEQUENCE [LARGE SCALE GENOMIC DNA]</scope>
    <source>
        <strain evidence="11 12">Pt1</strain>
    </source>
</reference>
<feature type="domain" description="PAS" evidence="9">
    <location>
        <begin position="1193"/>
        <end position="1268"/>
    </location>
</feature>
<dbReference type="CDD" id="cd00075">
    <property type="entry name" value="HATPase"/>
    <property type="match status" value="1"/>
</dbReference>
<evidence type="ECO:0000313" key="12">
    <source>
        <dbReference type="Proteomes" id="UP000245934"/>
    </source>
</evidence>
<organism evidence="11 12">
    <name type="scientific">Methanospirillum stamsii</name>
    <dbReference type="NCBI Taxonomy" id="1277351"/>
    <lineage>
        <taxon>Archaea</taxon>
        <taxon>Methanobacteriati</taxon>
        <taxon>Methanobacteriota</taxon>
        <taxon>Stenosarchaea group</taxon>
        <taxon>Methanomicrobia</taxon>
        <taxon>Methanomicrobiales</taxon>
        <taxon>Methanospirillaceae</taxon>
        <taxon>Methanospirillum</taxon>
    </lineage>
</organism>
<dbReference type="Pfam" id="PF02518">
    <property type="entry name" value="HATPase_c"/>
    <property type="match status" value="1"/>
</dbReference>
<evidence type="ECO:0000256" key="2">
    <source>
        <dbReference type="ARBA" id="ARBA00012438"/>
    </source>
</evidence>
<dbReference type="SMART" id="SM00448">
    <property type="entry name" value="REC"/>
    <property type="match status" value="1"/>
</dbReference>
<feature type="domain" description="PAC" evidence="10">
    <location>
        <begin position="1645"/>
        <end position="1695"/>
    </location>
</feature>
<dbReference type="PANTHER" id="PTHR43304:SF1">
    <property type="entry name" value="PAC DOMAIN-CONTAINING PROTEIN"/>
    <property type="match status" value="1"/>
</dbReference>
<protein>
    <recommendedName>
        <fullName evidence="2">histidine kinase</fullName>
        <ecNumber evidence="2">2.7.13.3</ecNumber>
    </recommendedName>
</protein>
<feature type="domain" description="PAS" evidence="9">
    <location>
        <begin position="137"/>
        <end position="181"/>
    </location>
</feature>
<dbReference type="Gene3D" id="2.10.70.100">
    <property type="match status" value="2"/>
</dbReference>
<dbReference type="Pfam" id="PF00989">
    <property type="entry name" value="PAS"/>
    <property type="match status" value="1"/>
</dbReference>
<dbReference type="InterPro" id="IPR052162">
    <property type="entry name" value="Sensor_kinase/Photoreceptor"/>
</dbReference>
<dbReference type="Pfam" id="PF08447">
    <property type="entry name" value="PAS_3"/>
    <property type="match status" value="5"/>
</dbReference>
<dbReference type="SMART" id="SM00387">
    <property type="entry name" value="HATPase_c"/>
    <property type="match status" value="1"/>
</dbReference>
<feature type="domain" description="PAC" evidence="10">
    <location>
        <begin position="227"/>
        <end position="277"/>
    </location>
</feature>
<dbReference type="SMART" id="SM00091">
    <property type="entry name" value="PAS"/>
    <property type="match status" value="10"/>
</dbReference>
<feature type="domain" description="PAC" evidence="10">
    <location>
        <begin position="1521"/>
        <end position="1571"/>
    </location>
</feature>
<dbReference type="SMART" id="SM00086">
    <property type="entry name" value="PAC"/>
    <property type="match status" value="9"/>
</dbReference>
<dbReference type="SUPFAM" id="SSF55785">
    <property type="entry name" value="PYP-like sensor domain (PAS domain)"/>
    <property type="match status" value="10"/>
</dbReference>
<sequence length="1910" mass="218745">MEEKIQVLYVDDEPDILLLGKRFLEKTGIYTVKTSNSATKAIKLLKDHSFDVIVSDYKMPGMDGIAFEKYLKSIDDKTLFILFTVREREEVIIEALNTGVDFFLHKGTDTEKIFDELSCAIKNLVSQRLEELKRLEEQKRIANIIEYLPDPMFAINNDGIVIAWNRAMVEMTGIEQSGMIGLCDHAYSVPFYGDRRKLLIDLEGLSDDELASHNPPVQKKGYTLSSEVFTPALYNGRGAYVWAVVTPLFDEKGNRVGTVESIRDITERKNAEYELLAKNNDLQAAYEEISASEEELCSNLDELIKKDKQLQESRERYLALYVHMVEGAALHDIIFNERGVPEDYRIVDVNPSFEKILGLNREQVIGKTSREAYGVSIPPYLDIYAGVAISGEPLTFEVFFLPLQKHFSISVYSPYKGSFATIFTDITEQKRSNEALQKSEKRLKEAQQLALIGNWEFDYSNNHLEWSDVIYKIFERNPSGFKPSYEAFLSIVHPDDREEVDHVYALSLETRKPYCIEHRLLMDDGRVKYVFEQCETFFDPIGKAVFSLGTIQDVTARKKIENSLKETNEYLENLINIANVPIIVWDSSFHITRLNHAFEELIGRSGKEIIGSSVELLFPPDKADRSMQLLKSTLTGVRWDTTEISLLHNNGSIRTIQWNSATLFSSDGKTPVATIAQGHDITRERQLEQERDIALSQIKHNLACLAILNDGIRNPLNIILAFSDLLGDQRLIEEISLQIERIDMMVSQLDKRWIESEKILDYLRKHHHLSFEEEEGIKNHRTGEIAVLIQESEKTPKPETEYFVEDTQSLLYTLLDSIDSCIYVADPDTYDLIFMNQCGRAIFGNITGKKCYDYLNSGGDGPCSFCSNHILNEQRKINESFVSHHDEYKNPWNGRWYKSHSRLIRWIDGRIVKIGVAHDITTGKEMETELLIEKSLIRFIEKVFPLGVWRYSFETRKFTWSEGMYALFGLEKNNRHFDEDAHISSFIHPEDRDLVKKAIDEISQDKIPRTLDYRIIKADGSVCLIHSESRREYDESGKVTGITGFSTDNTRETLDKSALHDTVLKLETIMSGYHLGSWESNILTGNCEISEGWAKILGYSIDELAPVSMNEWLSFIHPDDKKTAVDTFHDHISGKNPFLVCQVRMKHKDGSWRWIEVRGRVISWTKEGDPFILFGTHKDISRQKLEDIRLRESEMRYKYISDSTSDFVFSCTRKEECPYEIDWVAGAVLSITGYSLEEILSLGCWRVIVHPDDLPLFDEAIINLIPGASKKTTLRLVRKDGEIRWIDVHCTHVSLESSDLHHRIYGGCRDVTDYKIAEEELEIVQEKYTKAFLSNPEIITISNLKSGLFIEVNDASTRHYGYSRQEMIGKSPLDLNLWQSREYMENFLKNLLSQGKVTWYKAVHCRKSGELFDVAISADTIMLQGETCIISTVRDISILKKTESSLRESEERYHNLVQNLPGYVLVHQNGIILFVNQSGATAMGYTPDEIIGTYLFDYVPPESQQQISEAICHRMNEYSLIPFEITVKTRHGRLCTVEVRSVKIEYEGSAAILSVFSDISERKQIEEALRKSETKYRQFVEYANDAIIVAQNGYLTLVNPRMAEMAGYSVDELLSVPFSNFIHPDDREKVVEMHMKRLKGEHPPSRYQFRMLKKNGEIMWVEISAVLFEWEGAPATLNFLVDVTERIQAEEAIRESNRKLRLLTGLTRHDVFNQLSTIDLFQTMALESLDIGKIHEYVTHARAAGKRIENIISFTREYEDFGIVASGWKHPYDIIESALSEVTPGSILVENHVPGSLEIYVDPIIRKVFTTILENAVRHGKTLSKIKFYCETSEEFLIIVCEDDGIGIPPEEKDMIFEHGFGTHTGIGLFLAKEILSITGLSIREQGIFGKGARFEIIVPAGKFRSCNLI</sequence>
<dbReference type="PROSITE" id="PS50113">
    <property type="entry name" value="PAC"/>
    <property type="match status" value="8"/>
</dbReference>
<feature type="modified residue" description="4-aspartylphosphate" evidence="6">
    <location>
        <position position="56"/>
    </location>
</feature>
<name>A0A2V2NIT5_9EURY</name>
<keyword evidence="5" id="KW-0418">Kinase</keyword>
<dbReference type="EMBL" id="QGMZ01000001">
    <property type="protein sequence ID" value="PWR76347.1"/>
    <property type="molecule type" value="Genomic_DNA"/>
</dbReference>
<dbReference type="InterPro" id="IPR036890">
    <property type="entry name" value="HATPase_C_sf"/>
</dbReference>
<feature type="domain" description="PAC" evidence="10">
    <location>
        <begin position="514"/>
        <end position="566"/>
    </location>
</feature>
<dbReference type="InterPro" id="IPR035965">
    <property type="entry name" value="PAS-like_dom_sf"/>
</dbReference>
<dbReference type="InterPro" id="IPR000014">
    <property type="entry name" value="PAS"/>
</dbReference>
<dbReference type="Gene3D" id="3.30.450.20">
    <property type="entry name" value="PAS domain"/>
    <property type="match status" value="10"/>
</dbReference>
<feature type="domain" description="PAC" evidence="10">
    <location>
        <begin position="640"/>
        <end position="693"/>
    </location>
</feature>
<dbReference type="GO" id="GO:0004673">
    <property type="term" value="F:protein histidine kinase activity"/>
    <property type="evidence" value="ECO:0007669"/>
    <property type="project" value="UniProtKB-EC"/>
</dbReference>
<comment type="catalytic activity">
    <reaction evidence="1">
        <text>ATP + protein L-histidine = ADP + protein N-phospho-L-histidine.</text>
        <dbReference type="EC" id="2.7.13.3"/>
    </reaction>
</comment>
<dbReference type="PROSITE" id="PS50112">
    <property type="entry name" value="PAS"/>
    <property type="match status" value="9"/>
</dbReference>
<dbReference type="InterPro" id="IPR005467">
    <property type="entry name" value="His_kinase_dom"/>
</dbReference>
<dbReference type="EC" id="2.7.13.3" evidence="2"/>
<dbReference type="Gene3D" id="3.30.565.10">
    <property type="entry name" value="Histidine kinase-like ATPase, C-terminal domain"/>
    <property type="match status" value="1"/>
</dbReference>
<dbReference type="OrthoDB" id="71385at2157"/>
<feature type="domain" description="PAS" evidence="9">
    <location>
        <begin position="1346"/>
        <end position="1395"/>
    </location>
</feature>
<dbReference type="PANTHER" id="PTHR43304">
    <property type="entry name" value="PHYTOCHROME-LIKE PROTEIN CPH1"/>
    <property type="match status" value="1"/>
</dbReference>
<dbReference type="Pfam" id="PF00072">
    <property type="entry name" value="Response_reg"/>
    <property type="match status" value="1"/>
</dbReference>
<evidence type="ECO:0000259" key="8">
    <source>
        <dbReference type="PROSITE" id="PS50110"/>
    </source>
</evidence>
<dbReference type="InterPro" id="IPR013655">
    <property type="entry name" value="PAS_fold_3"/>
</dbReference>
<accession>A0A2V2NIT5</accession>
<feature type="domain" description="PAS" evidence="9">
    <location>
        <begin position="1449"/>
        <end position="1518"/>
    </location>
</feature>
<dbReference type="InterPro" id="IPR003594">
    <property type="entry name" value="HATPase_dom"/>
</dbReference>
<proteinExistence type="predicted"/>
<feature type="domain" description="Response regulatory" evidence="8">
    <location>
        <begin position="6"/>
        <end position="121"/>
    </location>
</feature>
<evidence type="ECO:0000256" key="6">
    <source>
        <dbReference type="PROSITE-ProRule" id="PRU00169"/>
    </source>
</evidence>
<evidence type="ECO:0000313" key="11">
    <source>
        <dbReference type="EMBL" id="PWR76347.1"/>
    </source>
</evidence>
<evidence type="ECO:0000256" key="4">
    <source>
        <dbReference type="ARBA" id="ARBA00022679"/>
    </source>
</evidence>
<dbReference type="CDD" id="cd00130">
    <property type="entry name" value="PAS"/>
    <property type="match status" value="8"/>
</dbReference>
<feature type="domain" description="PAS" evidence="9">
    <location>
        <begin position="333"/>
        <end position="368"/>
    </location>
</feature>
<dbReference type="NCBIfam" id="TIGR00229">
    <property type="entry name" value="sensory_box"/>
    <property type="match status" value="8"/>
</dbReference>
<dbReference type="InterPro" id="IPR013767">
    <property type="entry name" value="PAS_fold"/>
</dbReference>
<dbReference type="SUPFAM" id="SSF55874">
    <property type="entry name" value="ATPase domain of HSP90 chaperone/DNA topoisomerase II/histidine kinase"/>
    <property type="match status" value="1"/>
</dbReference>
<evidence type="ECO:0000259" key="10">
    <source>
        <dbReference type="PROSITE" id="PS50113"/>
    </source>
</evidence>
<feature type="domain" description="PAC" evidence="10">
    <location>
        <begin position="1009"/>
        <end position="1061"/>
    </location>
</feature>
<keyword evidence="4" id="KW-0808">Transferase</keyword>
<feature type="domain" description="PAS" evidence="9">
    <location>
        <begin position="567"/>
        <end position="637"/>
    </location>
</feature>
<evidence type="ECO:0000259" key="7">
    <source>
        <dbReference type="PROSITE" id="PS50109"/>
    </source>
</evidence>
<comment type="caution">
    <text evidence="11">The sequence shown here is derived from an EMBL/GenBank/DDBJ whole genome shotgun (WGS) entry which is preliminary data.</text>
</comment>
<evidence type="ECO:0000256" key="3">
    <source>
        <dbReference type="ARBA" id="ARBA00022553"/>
    </source>
</evidence>
<feature type="domain" description="PAS" evidence="9">
    <location>
        <begin position="1089"/>
        <end position="1135"/>
    </location>
</feature>
<gene>
    <name evidence="11" type="ORF">DLD82_00630</name>
</gene>
<dbReference type="PROSITE" id="PS50109">
    <property type="entry name" value="HIS_KIN"/>
    <property type="match status" value="1"/>
</dbReference>
<feature type="domain" description="Histidine kinase" evidence="7">
    <location>
        <begin position="1805"/>
        <end position="1903"/>
    </location>
</feature>
<feature type="domain" description="PAS" evidence="9">
    <location>
        <begin position="932"/>
        <end position="1006"/>
    </location>
</feature>
<feature type="domain" description="PAS" evidence="9">
    <location>
        <begin position="1572"/>
        <end position="1641"/>
    </location>
</feature>
<evidence type="ECO:0000256" key="5">
    <source>
        <dbReference type="ARBA" id="ARBA00022777"/>
    </source>
</evidence>
<dbReference type="Proteomes" id="UP000245934">
    <property type="component" value="Unassembled WGS sequence"/>
</dbReference>
<dbReference type="PROSITE" id="PS50110">
    <property type="entry name" value="RESPONSE_REGULATORY"/>
    <property type="match status" value="1"/>
</dbReference>
<dbReference type="InterPro" id="IPR001610">
    <property type="entry name" value="PAC"/>
</dbReference>
<dbReference type="GO" id="GO:0000160">
    <property type="term" value="P:phosphorelay signal transduction system"/>
    <property type="evidence" value="ECO:0007669"/>
    <property type="project" value="InterPro"/>
</dbReference>
<keyword evidence="12" id="KW-1185">Reference proteome</keyword>
<feature type="domain" description="PAC" evidence="10">
    <location>
        <begin position="1139"/>
        <end position="1192"/>
    </location>
</feature>
<dbReference type="InterPro" id="IPR000700">
    <property type="entry name" value="PAS-assoc_C"/>
</dbReference>